<dbReference type="RefSeq" id="WP_378056403.1">
    <property type="nucleotide sequence ID" value="NZ_JBHSIS010000006.1"/>
</dbReference>
<reference evidence="3" key="1">
    <citation type="journal article" date="2019" name="Int. J. Syst. Evol. Microbiol.">
        <title>The Global Catalogue of Microorganisms (GCM) 10K type strain sequencing project: providing services to taxonomists for standard genome sequencing and annotation.</title>
        <authorList>
            <consortium name="The Broad Institute Genomics Platform"/>
            <consortium name="The Broad Institute Genome Sequencing Center for Infectious Disease"/>
            <person name="Wu L."/>
            <person name="Ma J."/>
        </authorList>
    </citation>
    <scope>NUCLEOTIDE SEQUENCE [LARGE SCALE GENOMIC DNA]</scope>
    <source>
        <strain evidence="3">ZS-22-S1</strain>
    </source>
</reference>
<keyword evidence="1" id="KW-0812">Transmembrane</keyword>
<evidence type="ECO:0000313" key="3">
    <source>
        <dbReference type="Proteomes" id="UP001595859"/>
    </source>
</evidence>
<keyword evidence="1" id="KW-0472">Membrane</keyword>
<feature type="transmembrane region" description="Helical" evidence="1">
    <location>
        <begin position="20"/>
        <end position="38"/>
    </location>
</feature>
<name>A0ABV9RYM3_9PSEU</name>
<proteinExistence type="predicted"/>
<keyword evidence="3" id="KW-1185">Reference proteome</keyword>
<evidence type="ECO:0000313" key="2">
    <source>
        <dbReference type="EMBL" id="MFC4854460.1"/>
    </source>
</evidence>
<sequence length="59" mass="6272">MFPRPRYVFLDDRGMSTVEYALGLLSAAVLAMILFGIVKSGTVAEGLTGLIERAINVAG</sequence>
<dbReference type="EMBL" id="JBHSIS010000006">
    <property type="protein sequence ID" value="MFC4854460.1"/>
    <property type="molecule type" value="Genomic_DNA"/>
</dbReference>
<accession>A0ABV9RYM3</accession>
<gene>
    <name evidence="2" type="ORF">ACFPCV_13180</name>
</gene>
<comment type="caution">
    <text evidence="2">The sequence shown here is derived from an EMBL/GenBank/DDBJ whole genome shotgun (WGS) entry which is preliminary data.</text>
</comment>
<organism evidence="2 3">
    <name type="scientific">Actinophytocola glycyrrhizae</name>
    <dbReference type="NCBI Taxonomy" id="2044873"/>
    <lineage>
        <taxon>Bacteria</taxon>
        <taxon>Bacillati</taxon>
        <taxon>Actinomycetota</taxon>
        <taxon>Actinomycetes</taxon>
        <taxon>Pseudonocardiales</taxon>
        <taxon>Pseudonocardiaceae</taxon>
    </lineage>
</organism>
<protein>
    <submittedName>
        <fullName evidence="2">DUF4244 domain-containing protein</fullName>
    </submittedName>
</protein>
<keyword evidence="1" id="KW-1133">Transmembrane helix</keyword>
<dbReference type="InterPro" id="IPR025338">
    <property type="entry name" value="DUF4244"/>
</dbReference>
<dbReference type="Proteomes" id="UP001595859">
    <property type="component" value="Unassembled WGS sequence"/>
</dbReference>
<dbReference type="Pfam" id="PF14029">
    <property type="entry name" value="DUF4244"/>
    <property type="match status" value="1"/>
</dbReference>
<evidence type="ECO:0000256" key="1">
    <source>
        <dbReference type="SAM" id="Phobius"/>
    </source>
</evidence>